<proteinExistence type="predicted"/>
<keyword evidence="4" id="KW-1185">Reference proteome</keyword>
<reference evidence="3 4" key="1">
    <citation type="submission" date="2024-09" db="EMBL/GenBank/DDBJ databases">
        <title>Chromosome-scale assembly of Riccia fluitans.</title>
        <authorList>
            <person name="Paukszto L."/>
            <person name="Sawicki J."/>
            <person name="Karawczyk K."/>
            <person name="Piernik-Szablinska J."/>
            <person name="Szczecinska M."/>
            <person name="Mazdziarz M."/>
        </authorList>
    </citation>
    <scope>NUCLEOTIDE SEQUENCE [LARGE SCALE GENOMIC DNA]</scope>
    <source>
        <strain evidence="3">Rf_01</strain>
        <tissue evidence="3">Aerial parts of the thallus</tissue>
    </source>
</reference>
<dbReference type="Gene3D" id="2.60.40.200">
    <property type="entry name" value="Superoxide dismutase, copper/zinc binding domain"/>
    <property type="match status" value="1"/>
</dbReference>
<dbReference type="InterPro" id="IPR024134">
    <property type="entry name" value="SOD_Cu/Zn_/chaperone"/>
</dbReference>
<protein>
    <recommendedName>
        <fullName evidence="2">Superoxide dismutase copper/zinc binding domain-containing protein</fullName>
    </recommendedName>
</protein>
<dbReference type="SUPFAM" id="SSF49329">
    <property type="entry name" value="Cu,Zn superoxide dismutase-like"/>
    <property type="match status" value="1"/>
</dbReference>
<dbReference type="PANTHER" id="PTHR10003">
    <property type="entry name" value="SUPEROXIDE DISMUTASE CU-ZN -RELATED"/>
    <property type="match status" value="1"/>
</dbReference>
<dbReference type="InterPro" id="IPR001424">
    <property type="entry name" value="SOD_Cu_Zn_dom"/>
</dbReference>
<dbReference type="Proteomes" id="UP001605036">
    <property type="component" value="Unassembled WGS sequence"/>
</dbReference>
<sequence>MNGALSSSSTKFGLPSVDVSIIGTQSSVVPSVGLGGAYGSVPVPMQAVSQKHEERSTEKVTGVTDSQTHIVTGNSVELSGTCSKLGTEGGVAEFRGPTVHGLVRFTQVDECESQIEASFDGLTPGPHSWSVNEYGDVRHGAASTGLPYAPHVLPLHNPVTEDEKKAGVLGTLVADSSGHAEYTSRSFSLRVWDIIGRSVVLYQSCYQDLQNTKDAIACAVIARSSTHGGRQLCSCDGTVIWQSSS</sequence>
<dbReference type="FunFam" id="2.60.40.200:FF:000006">
    <property type="entry name" value="Copper chaperone for superoxide dismutase"/>
    <property type="match status" value="1"/>
</dbReference>
<dbReference type="EMBL" id="JBHFFA010000006">
    <property type="protein sequence ID" value="KAL2620863.1"/>
    <property type="molecule type" value="Genomic_DNA"/>
</dbReference>
<organism evidence="3 4">
    <name type="scientific">Riccia fluitans</name>
    <dbReference type="NCBI Taxonomy" id="41844"/>
    <lineage>
        <taxon>Eukaryota</taxon>
        <taxon>Viridiplantae</taxon>
        <taxon>Streptophyta</taxon>
        <taxon>Embryophyta</taxon>
        <taxon>Marchantiophyta</taxon>
        <taxon>Marchantiopsida</taxon>
        <taxon>Marchantiidae</taxon>
        <taxon>Marchantiales</taxon>
        <taxon>Ricciaceae</taxon>
        <taxon>Riccia</taxon>
    </lineage>
</organism>
<dbReference type="Pfam" id="PF00080">
    <property type="entry name" value="Sod_Cu"/>
    <property type="match status" value="1"/>
</dbReference>
<gene>
    <name evidence="3" type="ORF">R1flu_001068</name>
</gene>
<dbReference type="InterPro" id="IPR036423">
    <property type="entry name" value="SOD-like_Cu/Zn_dom_sf"/>
</dbReference>
<name>A0ABD1Y272_9MARC</name>
<dbReference type="AlphaFoldDB" id="A0ABD1Y272"/>
<evidence type="ECO:0000256" key="1">
    <source>
        <dbReference type="ARBA" id="ARBA00023008"/>
    </source>
</evidence>
<feature type="domain" description="Superoxide dismutase copper/zinc binding" evidence="2">
    <location>
        <begin position="99"/>
        <end position="221"/>
    </location>
</feature>
<evidence type="ECO:0000313" key="3">
    <source>
        <dbReference type="EMBL" id="KAL2620863.1"/>
    </source>
</evidence>
<evidence type="ECO:0000259" key="2">
    <source>
        <dbReference type="Pfam" id="PF00080"/>
    </source>
</evidence>
<comment type="caution">
    <text evidence="3">The sequence shown here is derived from an EMBL/GenBank/DDBJ whole genome shotgun (WGS) entry which is preliminary data.</text>
</comment>
<evidence type="ECO:0000313" key="4">
    <source>
        <dbReference type="Proteomes" id="UP001605036"/>
    </source>
</evidence>
<accession>A0ABD1Y272</accession>
<keyword evidence="1" id="KW-0186">Copper</keyword>